<evidence type="ECO:0000313" key="3">
    <source>
        <dbReference type="Proteomes" id="UP000711995"/>
    </source>
</evidence>
<dbReference type="EMBL" id="JAATLJ010000001">
    <property type="protein sequence ID" value="NIZ40935.1"/>
    <property type="molecule type" value="Genomic_DNA"/>
</dbReference>
<protein>
    <submittedName>
        <fullName evidence="2">DUF58 domain-containing protein</fullName>
    </submittedName>
</protein>
<dbReference type="RefSeq" id="WP_167700522.1">
    <property type="nucleotide sequence ID" value="NZ_CP118174.1"/>
</dbReference>
<name>A0A968KWM0_9SPIO</name>
<feature type="transmembrane region" description="Helical" evidence="1">
    <location>
        <begin position="39"/>
        <end position="62"/>
    </location>
</feature>
<accession>A0A968KWM0</accession>
<keyword evidence="3" id="KW-1185">Reference proteome</keyword>
<keyword evidence="1" id="KW-0472">Membrane</keyword>
<keyword evidence="1" id="KW-0812">Transmembrane</keyword>
<sequence length="379" mass="44111">MSHSPPPHRPLRSVHGLLFLFVAIILFTVALILELLPLLLWGSFMMALIISIIVLVLIMYFYTMYLIASSSLEHVVSPKRTTFTLSFPTRRPLQLFLFIYEWESRWSASTFKQYSYSQLFKLQKTNYLDIPNPNRGVYDMTLLLRFTDIFGLFTIEIPLPHQKRLLIPAPIPQNHPEIPDMAILALQNLEQELSQSSPPQRSGDQFYDFKRYTIGDDIRSIDWRLFSRFNELFIKNRERYSAPSQLLHAMEIILPEPSIAGERQLDTLISIGQIISQSIMKHQLELYIGDSFHLPQFNGNSIEHRHKLAYVTTTLSRSFHTRTTSSCIFLVHYNQYQALLTMLDAQSNHVVLVLYEQSHIKPVSMSLKYTLIEVHFVAY</sequence>
<keyword evidence="1" id="KW-1133">Transmembrane helix</keyword>
<feature type="transmembrane region" description="Helical" evidence="1">
    <location>
        <begin position="12"/>
        <end position="33"/>
    </location>
</feature>
<dbReference type="AlphaFoldDB" id="A0A968KWM0"/>
<gene>
    <name evidence="2" type="ORF">HCT14_05385</name>
</gene>
<reference evidence="2 3" key="1">
    <citation type="submission" date="2020-03" db="EMBL/GenBank/DDBJ databases">
        <title>Spirochaetal bacteria isolated from arthropods constitute a novel genus Entomospira genus novum within the order Spirochaetales.</title>
        <authorList>
            <person name="Grana-Miraglia L."/>
            <person name="Sikutova S."/>
            <person name="Fingerle V."/>
            <person name="Sing A."/>
            <person name="Castillo-Ramirez S."/>
            <person name="Margos G."/>
            <person name="Rudolf I."/>
        </authorList>
    </citation>
    <scope>NUCLEOTIDE SEQUENCE [LARGE SCALE GENOMIC DNA]</scope>
    <source>
        <strain evidence="2 3">BR193</strain>
    </source>
</reference>
<dbReference type="PANTHER" id="PTHR34351">
    <property type="entry name" value="SLR1927 PROTEIN-RELATED"/>
    <property type="match status" value="1"/>
</dbReference>
<evidence type="ECO:0000256" key="1">
    <source>
        <dbReference type="SAM" id="Phobius"/>
    </source>
</evidence>
<dbReference type="PANTHER" id="PTHR34351:SF1">
    <property type="entry name" value="SLR1927 PROTEIN"/>
    <property type="match status" value="1"/>
</dbReference>
<dbReference type="Proteomes" id="UP000711995">
    <property type="component" value="Unassembled WGS sequence"/>
</dbReference>
<comment type="caution">
    <text evidence="2">The sequence shown here is derived from an EMBL/GenBank/DDBJ whole genome shotgun (WGS) entry which is preliminary data.</text>
</comment>
<organism evidence="2 3">
    <name type="scientific">Entomospira entomophila</name>
    <dbReference type="NCBI Taxonomy" id="2719988"/>
    <lineage>
        <taxon>Bacteria</taxon>
        <taxon>Pseudomonadati</taxon>
        <taxon>Spirochaetota</taxon>
        <taxon>Spirochaetia</taxon>
        <taxon>Spirochaetales</taxon>
        <taxon>Spirochaetaceae</taxon>
        <taxon>Entomospira</taxon>
    </lineage>
</organism>
<evidence type="ECO:0000313" key="2">
    <source>
        <dbReference type="EMBL" id="NIZ40935.1"/>
    </source>
</evidence>
<proteinExistence type="predicted"/>